<keyword evidence="2" id="KW-1185">Reference proteome</keyword>
<name>A0ABW1A4L9_9ACTN</name>
<protein>
    <recommendedName>
        <fullName evidence="3">Thioesterase</fullName>
    </recommendedName>
</protein>
<dbReference type="RefSeq" id="WP_378284602.1">
    <property type="nucleotide sequence ID" value="NZ_JBHSON010000037.1"/>
</dbReference>
<reference evidence="2" key="1">
    <citation type="journal article" date="2019" name="Int. J. Syst. Evol. Microbiol.">
        <title>The Global Catalogue of Microorganisms (GCM) 10K type strain sequencing project: providing services to taxonomists for standard genome sequencing and annotation.</title>
        <authorList>
            <consortium name="The Broad Institute Genomics Platform"/>
            <consortium name="The Broad Institute Genome Sequencing Center for Infectious Disease"/>
            <person name="Wu L."/>
            <person name="Ma J."/>
        </authorList>
    </citation>
    <scope>NUCLEOTIDE SEQUENCE [LARGE SCALE GENOMIC DNA]</scope>
    <source>
        <strain evidence="2">KCTC 42087</strain>
    </source>
</reference>
<evidence type="ECO:0000313" key="2">
    <source>
        <dbReference type="Proteomes" id="UP001596074"/>
    </source>
</evidence>
<gene>
    <name evidence="1" type="ORF">ACFPZN_25085</name>
</gene>
<dbReference type="Proteomes" id="UP001596074">
    <property type="component" value="Unassembled WGS sequence"/>
</dbReference>
<organism evidence="1 2">
    <name type="scientific">Actinomadura rugatobispora</name>
    <dbReference type="NCBI Taxonomy" id="1994"/>
    <lineage>
        <taxon>Bacteria</taxon>
        <taxon>Bacillati</taxon>
        <taxon>Actinomycetota</taxon>
        <taxon>Actinomycetes</taxon>
        <taxon>Streptosporangiales</taxon>
        <taxon>Thermomonosporaceae</taxon>
        <taxon>Actinomadura</taxon>
    </lineage>
</organism>
<accession>A0ABW1A4L9</accession>
<comment type="caution">
    <text evidence="1">The sequence shown here is derived from an EMBL/GenBank/DDBJ whole genome shotgun (WGS) entry which is preliminary data.</text>
</comment>
<dbReference type="EMBL" id="JBHSON010000037">
    <property type="protein sequence ID" value="MFC5748904.1"/>
    <property type="molecule type" value="Genomic_DNA"/>
</dbReference>
<sequence>MSDTELLGALAVALIGEDWCAMPRYHEVPIRLRVWHPSNPVVGETVNVTCEPDGPWFRSSTGALMARCDDIPGAVDYIDRELGALVHPRAPA</sequence>
<evidence type="ECO:0008006" key="3">
    <source>
        <dbReference type="Google" id="ProtNLM"/>
    </source>
</evidence>
<evidence type="ECO:0000313" key="1">
    <source>
        <dbReference type="EMBL" id="MFC5748904.1"/>
    </source>
</evidence>
<proteinExistence type="predicted"/>